<name>B5VV38_LIMMA</name>
<comment type="caution">
    <text evidence="2">The sequence shown here is derived from an EMBL/GenBank/DDBJ whole genome shotgun (WGS) entry which is preliminary data.</text>
</comment>
<protein>
    <submittedName>
        <fullName evidence="2">Uncharacterized protein</fullName>
    </submittedName>
</protein>
<reference evidence="2 3" key="1">
    <citation type="journal article" date="2011" name="Appl. Environ. Microbiol.">
        <title>Contribution of a Sodium Ion Gradient to Energy Conservation during Fermentation in the Cyanobacterium Arthrospira (Spirulina) maxima CS-328.</title>
        <authorList>
            <person name="Carrieri D."/>
            <person name="Ananyev G."/>
            <person name="Lenz O."/>
            <person name="Bryant D.A."/>
            <person name="Dismukes G.C."/>
        </authorList>
    </citation>
    <scope>NUCLEOTIDE SEQUENCE [LARGE SCALE GENOMIC DNA]</scope>
    <source>
        <strain evidence="2 3">CS-328</strain>
    </source>
</reference>
<feature type="region of interest" description="Disordered" evidence="1">
    <location>
        <begin position="22"/>
        <end position="46"/>
    </location>
</feature>
<evidence type="ECO:0000256" key="1">
    <source>
        <dbReference type="SAM" id="MobiDB-lite"/>
    </source>
</evidence>
<evidence type="ECO:0000313" key="3">
    <source>
        <dbReference type="Proteomes" id="UP000004061"/>
    </source>
</evidence>
<keyword evidence="3" id="KW-1185">Reference proteome</keyword>
<accession>B5VV38</accession>
<proteinExistence type="predicted"/>
<dbReference type="AlphaFoldDB" id="B5VV38"/>
<evidence type="ECO:0000313" key="2">
    <source>
        <dbReference type="EMBL" id="EDZ96883.1"/>
    </source>
</evidence>
<dbReference type="Proteomes" id="UP000004061">
    <property type="component" value="Unassembled WGS sequence"/>
</dbReference>
<gene>
    <name evidence="2" type="ORF">AmaxDRAFT_0372</name>
</gene>
<dbReference type="EMBL" id="ABYK01000002">
    <property type="protein sequence ID" value="EDZ96883.1"/>
    <property type="molecule type" value="Genomic_DNA"/>
</dbReference>
<organism evidence="2 3">
    <name type="scientific">Limnospira maxima CS-328</name>
    <dbReference type="NCBI Taxonomy" id="513049"/>
    <lineage>
        <taxon>Bacteria</taxon>
        <taxon>Bacillati</taxon>
        <taxon>Cyanobacteriota</taxon>
        <taxon>Cyanophyceae</taxon>
        <taxon>Oscillatoriophycideae</taxon>
        <taxon>Oscillatoriales</taxon>
        <taxon>Sirenicapillariaceae</taxon>
        <taxon>Limnospira</taxon>
    </lineage>
</organism>
<sequence>MAIAVLRQAQIFRLGLRESASDATQSAGYGTVGHGFTSNKEYRQNL</sequence>